<name>A0A2A4EPV6_9BURK</name>
<accession>A0A2A4EPV6</accession>
<dbReference type="InterPro" id="IPR009057">
    <property type="entry name" value="Homeodomain-like_sf"/>
</dbReference>
<reference evidence="6 7" key="1">
    <citation type="submission" date="2017-01" db="EMBL/GenBank/DDBJ databases">
        <title>Whole-Genome Shotgun Sequencing of Two beta-Proteobacterial Species in Search of the Bulgecin Biosynthetic Cluster.</title>
        <authorList>
            <person name="Horsman M.E."/>
            <person name="Marous D.R."/>
            <person name="Li R."/>
            <person name="Oliver R.A."/>
            <person name="Byun B."/>
            <person name="Emrich S.J."/>
            <person name="Boggess B."/>
            <person name="Townsend C.A."/>
            <person name="Mobashery S."/>
        </authorList>
    </citation>
    <scope>NUCLEOTIDE SEQUENCE [LARGE SCALE GENOMIC DNA]</scope>
    <source>
        <strain evidence="6 7">ATCC 31363</strain>
    </source>
</reference>
<evidence type="ECO:0000256" key="4">
    <source>
        <dbReference type="PROSITE-ProRule" id="PRU00335"/>
    </source>
</evidence>
<keyword evidence="3" id="KW-0804">Transcription</keyword>
<keyword evidence="1" id="KW-0805">Transcription regulation</keyword>
<dbReference type="OrthoDB" id="8982136at2"/>
<evidence type="ECO:0000256" key="2">
    <source>
        <dbReference type="ARBA" id="ARBA00023125"/>
    </source>
</evidence>
<dbReference type="PROSITE" id="PS50977">
    <property type="entry name" value="HTH_TETR_2"/>
    <property type="match status" value="1"/>
</dbReference>
<evidence type="ECO:0000256" key="1">
    <source>
        <dbReference type="ARBA" id="ARBA00023015"/>
    </source>
</evidence>
<dbReference type="InterPro" id="IPR001647">
    <property type="entry name" value="HTH_TetR"/>
</dbReference>
<organism evidence="6 7">
    <name type="scientific">Paraburkholderia acidicola</name>
    <dbReference type="NCBI Taxonomy" id="1912599"/>
    <lineage>
        <taxon>Bacteria</taxon>
        <taxon>Pseudomonadati</taxon>
        <taxon>Pseudomonadota</taxon>
        <taxon>Betaproteobacteria</taxon>
        <taxon>Burkholderiales</taxon>
        <taxon>Burkholderiaceae</taxon>
        <taxon>Paraburkholderia</taxon>
    </lineage>
</organism>
<dbReference type="AlphaFoldDB" id="A0A2A4EPV6"/>
<gene>
    <name evidence="6" type="ORF">BWP39_21160</name>
</gene>
<dbReference type="Pfam" id="PF17940">
    <property type="entry name" value="TetR_C_31"/>
    <property type="match status" value="1"/>
</dbReference>
<dbReference type="GO" id="GO:0003700">
    <property type="term" value="F:DNA-binding transcription factor activity"/>
    <property type="evidence" value="ECO:0007669"/>
    <property type="project" value="TreeGrafter"/>
</dbReference>
<dbReference type="InterPro" id="IPR050109">
    <property type="entry name" value="HTH-type_TetR-like_transc_reg"/>
</dbReference>
<comment type="caution">
    <text evidence="6">The sequence shown here is derived from an EMBL/GenBank/DDBJ whole genome shotgun (WGS) entry which is preliminary data.</text>
</comment>
<dbReference type="RefSeq" id="WP_096723757.1">
    <property type="nucleotide sequence ID" value="NZ_MTZV01000006.1"/>
</dbReference>
<feature type="domain" description="HTH tetR-type" evidence="5">
    <location>
        <begin position="13"/>
        <end position="73"/>
    </location>
</feature>
<dbReference type="EMBL" id="MTZV01000006">
    <property type="protein sequence ID" value="PCE22186.1"/>
    <property type="molecule type" value="Genomic_DNA"/>
</dbReference>
<dbReference type="GO" id="GO:0000976">
    <property type="term" value="F:transcription cis-regulatory region binding"/>
    <property type="evidence" value="ECO:0007669"/>
    <property type="project" value="TreeGrafter"/>
</dbReference>
<sequence length="200" mass="21859">MPIRPPKHRAAAQARRTTLLEAAIDVIAEKGIDGATHRAIAARAEMPLSTTSYFFASIDELVAEAMQTIAARLIGQVEDLISGFVSVDGDVEGSIERLVELLTASRPAEIAAEFEIYLQCRQRPELQATAHHMMASFEQTTEAALRAMGVNQPGEAARVMIALLDGFALHRLAWPRGDADRRVLLGGIRALMRAYLPDDR</sequence>
<evidence type="ECO:0000259" key="5">
    <source>
        <dbReference type="PROSITE" id="PS50977"/>
    </source>
</evidence>
<keyword evidence="2 4" id="KW-0238">DNA-binding</keyword>
<protein>
    <recommendedName>
        <fullName evidence="5">HTH tetR-type domain-containing protein</fullName>
    </recommendedName>
</protein>
<dbReference type="PANTHER" id="PTHR30055:SF234">
    <property type="entry name" value="HTH-TYPE TRANSCRIPTIONAL REGULATOR BETI"/>
    <property type="match status" value="1"/>
</dbReference>
<evidence type="ECO:0000256" key="3">
    <source>
        <dbReference type="ARBA" id="ARBA00023163"/>
    </source>
</evidence>
<proteinExistence type="predicted"/>
<dbReference type="InterPro" id="IPR041583">
    <property type="entry name" value="TetR_C_31"/>
</dbReference>
<dbReference type="SUPFAM" id="SSF46689">
    <property type="entry name" value="Homeodomain-like"/>
    <property type="match status" value="1"/>
</dbReference>
<dbReference type="SUPFAM" id="SSF48498">
    <property type="entry name" value="Tetracyclin repressor-like, C-terminal domain"/>
    <property type="match status" value="1"/>
</dbReference>
<dbReference type="InterPro" id="IPR036271">
    <property type="entry name" value="Tet_transcr_reg_TetR-rel_C_sf"/>
</dbReference>
<dbReference type="PANTHER" id="PTHR30055">
    <property type="entry name" value="HTH-TYPE TRANSCRIPTIONAL REGULATOR RUTR"/>
    <property type="match status" value="1"/>
</dbReference>
<dbReference type="Pfam" id="PF00440">
    <property type="entry name" value="TetR_N"/>
    <property type="match status" value="1"/>
</dbReference>
<evidence type="ECO:0000313" key="7">
    <source>
        <dbReference type="Proteomes" id="UP000218022"/>
    </source>
</evidence>
<evidence type="ECO:0000313" key="6">
    <source>
        <dbReference type="EMBL" id="PCE22186.1"/>
    </source>
</evidence>
<dbReference type="Gene3D" id="1.10.357.10">
    <property type="entry name" value="Tetracycline Repressor, domain 2"/>
    <property type="match status" value="1"/>
</dbReference>
<dbReference type="Proteomes" id="UP000218022">
    <property type="component" value="Unassembled WGS sequence"/>
</dbReference>
<feature type="DNA-binding region" description="H-T-H motif" evidence="4">
    <location>
        <begin position="36"/>
        <end position="55"/>
    </location>
</feature>